<dbReference type="PANTHER" id="PTHR13847">
    <property type="entry name" value="SARCOSINE DEHYDROGENASE-RELATED"/>
    <property type="match status" value="1"/>
</dbReference>
<evidence type="ECO:0000313" key="7">
    <source>
        <dbReference type="EMBL" id="MDQ0215499.1"/>
    </source>
</evidence>
<dbReference type="GO" id="GO:0009228">
    <property type="term" value="P:thiamine biosynthetic process"/>
    <property type="evidence" value="ECO:0007669"/>
    <property type="project" value="UniProtKB-KW"/>
</dbReference>
<dbReference type="Pfam" id="PF01266">
    <property type="entry name" value="DAO"/>
    <property type="match status" value="1"/>
</dbReference>
<organism evidence="7 8">
    <name type="scientific">Oikeobacillus pervagus</name>
    <dbReference type="NCBI Taxonomy" id="1325931"/>
    <lineage>
        <taxon>Bacteria</taxon>
        <taxon>Bacillati</taxon>
        <taxon>Bacillota</taxon>
        <taxon>Bacilli</taxon>
        <taxon>Bacillales</taxon>
        <taxon>Bacillaceae</taxon>
        <taxon>Oikeobacillus</taxon>
    </lineage>
</organism>
<dbReference type="PANTHER" id="PTHR13847:SF289">
    <property type="entry name" value="GLYCINE OXIDASE"/>
    <property type="match status" value="1"/>
</dbReference>
<protein>
    <recommendedName>
        <fullName evidence="5">glycine oxidase</fullName>
        <ecNumber evidence="5">1.4.3.19</ecNumber>
    </recommendedName>
</protein>
<evidence type="ECO:0000256" key="5">
    <source>
        <dbReference type="ARBA" id="ARBA00050018"/>
    </source>
</evidence>
<dbReference type="SUPFAM" id="SSF51905">
    <property type="entry name" value="FAD/NAD(P)-binding domain"/>
    <property type="match status" value="1"/>
</dbReference>
<feature type="domain" description="FAD dependent oxidoreductase" evidence="6">
    <location>
        <begin position="5"/>
        <end position="350"/>
    </location>
</feature>
<dbReference type="GO" id="GO:0005737">
    <property type="term" value="C:cytoplasm"/>
    <property type="evidence" value="ECO:0007669"/>
    <property type="project" value="TreeGrafter"/>
</dbReference>
<dbReference type="GO" id="GO:0050660">
    <property type="term" value="F:flavin adenine dinucleotide binding"/>
    <property type="evidence" value="ECO:0007669"/>
    <property type="project" value="InterPro"/>
</dbReference>
<keyword evidence="2" id="KW-0784">Thiamine biosynthesis</keyword>
<dbReference type="InterPro" id="IPR006076">
    <property type="entry name" value="FAD-dep_OxRdtase"/>
</dbReference>
<comment type="caution">
    <text evidence="7">The sequence shown here is derived from an EMBL/GenBank/DDBJ whole genome shotgun (WGS) entry which is preliminary data.</text>
</comment>
<dbReference type="InterPro" id="IPR036188">
    <property type="entry name" value="FAD/NAD-bd_sf"/>
</dbReference>
<evidence type="ECO:0000256" key="3">
    <source>
        <dbReference type="ARBA" id="ARBA00023002"/>
    </source>
</evidence>
<dbReference type="SUPFAM" id="SSF54373">
    <property type="entry name" value="FAD-linked reductases, C-terminal domain"/>
    <property type="match status" value="1"/>
</dbReference>
<comment type="pathway">
    <text evidence="1">Cofactor biosynthesis; thiamine diphosphate biosynthesis.</text>
</comment>
<keyword evidence="3 7" id="KW-0560">Oxidoreductase</keyword>
<evidence type="ECO:0000256" key="4">
    <source>
        <dbReference type="ARBA" id="ARBA00049872"/>
    </source>
</evidence>
<dbReference type="AlphaFoldDB" id="A0AAJ1T411"/>
<proteinExistence type="predicted"/>
<dbReference type="EMBL" id="JAUSUC010000021">
    <property type="protein sequence ID" value="MDQ0215499.1"/>
    <property type="molecule type" value="Genomic_DNA"/>
</dbReference>
<dbReference type="Gene3D" id="3.30.9.10">
    <property type="entry name" value="D-Amino Acid Oxidase, subunit A, domain 2"/>
    <property type="match status" value="1"/>
</dbReference>
<sequence>MMMYDILVIGGGVIGCSIAYHLAKKGHRIAIVERGELGQEASSAAGGMLGSQNEFDEEHPLFPLAQKSRQMYPNLQAELKELTGIDIELVQEGLLKMASSSKDLEAIHRQYQFLSSRNPHITWCERDDLLQMETNLSEEVEAGIYIPEDGQVSAPKLSKALATACKKMSVSIYERTEAIDMIIQNEKVVGVKTNHHELFGHQTIIASGAWSNQLLKKTGRSIPMIPVKGECYSVICDQPLIRKTLFNVNGCYIVPKSENRLLIGATSTPHCDQHHVSVAGLHSLIIQATAMLPKIKESTFERAWAGIRPQTGDGMPYMGEHPELENLYICTGHYRNGILLTPITGKLFSDYITGNREASERLKPFSLDRSFVGGEIN</sequence>
<dbReference type="Proteomes" id="UP001237207">
    <property type="component" value="Unassembled WGS sequence"/>
</dbReference>
<dbReference type="InterPro" id="IPR012727">
    <property type="entry name" value="Gly_oxidase_ThiO"/>
</dbReference>
<reference evidence="7" key="1">
    <citation type="submission" date="2023-07" db="EMBL/GenBank/DDBJ databases">
        <title>Genomic Encyclopedia of Type Strains, Phase IV (KMG-IV): sequencing the most valuable type-strain genomes for metagenomic binning, comparative biology and taxonomic classification.</title>
        <authorList>
            <person name="Goeker M."/>
        </authorList>
    </citation>
    <scope>NUCLEOTIDE SEQUENCE</scope>
    <source>
        <strain evidence="7">DSM 23947</strain>
    </source>
</reference>
<comment type="catalytic activity">
    <reaction evidence="4">
        <text>glycine + O2 + H2O = glyoxylate + H2O2 + NH4(+)</text>
        <dbReference type="Rhea" id="RHEA:11532"/>
        <dbReference type="ChEBI" id="CHEBI:15377"/>
        <dbReference type="ChEBI" id="CHEBI:15379"/>
        <dbReference type="ChEBI" id="CHEBI:16240"/>
        <dbReference type="ChEBI" id="CHEBI:28938"/>
        <dbReference type="ChEBI" id="CHEBI:36655"/>
        <dbReference type="ChEBI" id="CHEBI:57305"/>
        <dbReference type="EC" id="1.4.3.19"/>
    </reaction>
</comment>
<gene>
    <name evidence="7" type="ORF">J2S13_001917</name>
</gene>
<dbReference type="Gene3D" id="3.50.50.60">
    <property type="entry name" value="FAD/NAD(P)-binding domain"/>
    <property type="match status" value="1"/>
</dbReference>
<evidence type="ECO:0000256" key="2">
    <source>
        <dbReference type="ARBA" id="ARBA00022977"/>
    </source>
</evidence>
<dbReference type="EC" id="1.4.3.19" evidence="5"/>
<evidence type="ECO:0000259" key="6">
    <source>
        <dbReference type="Pfam" id="PF01266"/>
    </source>
</evidence>
<accession>A0AAJ1T411</accession>
<evidence type="ECO:0000256" key="1">
    <source>
        <dbReference type="ARBA" id="ARBA00004948"/>
    </source>
</evidence>
<evidence type="ECO:0000313" key="8">
    <source>
        <dbReference type="Proteomes" id="UP001237207"/>
    </source>
</evidence>
<name>A0AAJ1T411_9BACI</name>
<dbReference type="GO" id="GO:0043799">
    <property type="term" value="F:glycine oxidase activity"/>
    <property type="evidence" value="ECO:0007669"/>
    <property type="project" value="UniProtKB-EC"/>
</dbReference>
<dbReference type="NCBIfam" id="TIGR02352">
    <property type="entry name" value="thiamin_ThiO"/>
    <property type="match status" value="1"/>
</dbReference>
<keyword evidence="8" id="KW-1185">Reference proteome</keyword>